<protein>
    <submittedName>
        <fullName evidence="1">Uncharacterized protein</fullName>
    </submittedName>
</protein>
<name>A0A0W0FRH3_MONRR</name>
<comment type="caution">
    <text evidence="1">The sequence shown here is derived from an EMBL/GenBank/DDBJ whole genome shotgun (WGS) entry which is preliminary data.</text>
</comment>
<accession>A0A0W0FRH3</accession>
<evidence type="ECO:0000313" key="1">
    <source>
        <dbReference type="EMBL" id="KTB38853.1"/>
    </source>
</evidence>
<gene>
    <name evidence="1" type="ORF">WG66_8576</name>
</gene>
<proteinExistence type="predicted"/>
<dbReference type="Proteomes" id="UP000054988">
    <property type="component" value="Unassembled WGS sequence"/>
</dbReference>
<reference evidence="1 2" key="1">
    <citation type="submission" date="2015-12" db="EMBL/GenBank/DDBJ databases">
        <title>Draft genome sequence of Moniliophthora roreri, the causal agent of frosty pod rot of cacao.</title>
        <authorList>
            <person name="Aime M.C."/>
            <person name="Diaz-Valderrama J.R."/>
            <person name="Kijpornyongpan T."/>
            <person name="Phillips-Mora W."/>
        </authorList>
    </citation>
    <scope>NUCLEOTIDE SEQUENCE [LARGE SCALE GENOMIC DNA]</scope>
    <source>
        <strain evidence="1 2">MCA 2952</strain>
    </source>
</reference>
<dbReference type="AlphaFoldDB" id="A0A0W0FRH3"/>
<dbReference type="EMBL" id="LATX01001726">
    <property type="protein sequence ID" value="KTB38853.1"/>
    <property type="molecule type" value="Genomic_DNA"/>
</dbReference>
<organism evidence="1 2">
    <name type="scientific">Moniliophthora roreri</name>
    <name type="common">Frosty pod rot fungus</name>
    <name type="synonym">Monilia roreri</name>
    <dbReference type="NCBI Taxonomy" id="221103"/>
    <lineage>
        <taxon>Eukaryota</taxon>
        <taxon>Fungi</taxon>
        <taxon>Dikarya</taxon>
        <taxon>Basidiomycota</taxon>
        <taxon>Agaricomycotina</taxon>
        <taxon>Agaricomycetes</taxon>
        <taxon>Agaricomycetidae</taxon>
        <taxon>Agaricales</taxon>
        <taxon>Marasmiineae</taxon>
        <taxon>Marasmiaceae</taxon>
        <taxon>Moniliophthora</taxon>
    </lineage>
</organism>
<sequence length="65" mass="6920">MFDVLPAITECLTEGSQALKSKPTVSTVQVCTSSPTDTFWGGCCFSQQQGMSIAMLAYLVQDGIP</sequence>
<evidence type="ECO:0000313" key="2">
    <source>
        <dbReference type="Proteomes" id="UP000054988"/>
    </source>
</evidence>